<dbReference type="FunFam" id="1.10.275.10:FF:000005">
    <property type="entry name" value="Histidine ammonia-lyase"/>
    <property type="match status" value="1"/>
</dbReference>
<dbReference type="GO" id="GO:0016841">
    <property type="term" value="F:ammonia-lyase activity"/>
    <property type="evidence" value="ECO:0007669"/>
    <property type="project" value="UniProtKB-ARBA"/>
</dbReference>
<dbReference type="PANTHER" id="PTHR10362">
    <property type="entry name" value="HISTIDINE AMMONIA-LYASE"/>
    <property type="match status" value="1"/>
</dbReference>
<gene>
    <name evidence="2" type="ORF">SAMN03080594_104126</name>
</gene>
<dbReference type="Pfam" id="PF00221">
    <property type="entry name" value="Lyase_aromatic"/>
    <property type="match status" value="1"/>
</dbReference>
<evidence type="ECO:0000256" key="1">
    <source>
        <dbReference type="ARBA" id="ARBA00023239"/>
    </source>
</evidence>
<dbReference type="RefSeq" id="WP_072862283.1">
    <property type="nucleotide sequence ID" value="NZ_FQUX01000004.1"/>
</dbReference>
<dbReference type="InterPro" id="IPR001106">
    <property type="entry name" value="Aromatic_Lyase"/>
</dbReference>
<dbReference type="Gene3D" id="1.10.275.10">
    <property type="entry name" value="Fumarase/aspartase (N-terminal domain)"/>
    <property type="match status" value="1"/>
</dbReference>
<dbReference type="AlphaFoldDB" id="A0A1M5BM14"/>
<evidence type="ECO:0000313" key="3">
    <source>
        <dbReference type="Proteomes" id="UP000184406"/>
    </source>
</evidence>
<evidence type="ECO:0000313" key="2">
    <source>
        <dbReference type="EMBL" id="SHF43538.1"/>
    </source>
</evidence>
<keyword evidence="3" id="KW-1185">Reference proteome</keyword>
<organism evidence="2 3">
    <name type="scientific">Arenibacter palladensis</name>
    <dbReference type="NCBI Taxonomy" id="237373"/>
    <lineage>
        <taxon>Bacteria</taxon>
        <taxon>Pseudomonadati</taxon>
        <taxon>Bacteroidota</taxon>
        <taxon>Flavobacteriia</taxon>
        <taxon>Flavobacteriales</taxon>
        <taxon>Flavobacteriaceae</taxon>
        <taxon>Arenibacter</taxon>
    </lineage>
</organism>
<accession>A0A1M5BM14</accession>
<sequence>MLTIKGKLGIEDFYRIIFKEESILINKDVLATVENSFNFLSKFSQNKIIYGVNTGFGPMAQYKINDSDRIQLQYNLIRSHASGTGNLIPEQYVKAAMLARLNTLSLGHSGVHISVIELMTSLINKNITPVIFEHGGVGASGDLVQLAHIALVLIGEGEVFYKGERRPTEEVFKIENLKPITITLREGLALINGTSVMTGIGLINTINTRKLLDWMICCSSAINEIVQAYDDHLSLELNQSKKHKGQQQIAKSMRNHLKDSTLTRKREHHLYNGNNEVTIFEEKVQEYYSLRCVPQILGPVLDTLNNVEKILIEEVNSANDNPIVDVEKEHVYHGGNFHGDYVSLEMDKLKLIVTKMSMLAERQLNYLLNPNLNNILPPFVNLGKLGLNFGMQGVQFTATSTTAENQMLSNPMYVHSIPNNNDNQDIVSMGTNAANITKKVIENTFEVLAIETITIVQAIEYLKVQDKISSKTKKMYDDIRNLVPPISDKDVPMYPYVNKVKNFILNFEEEIHACKELN</sequence>
<dbReference type="SUPFAM" id="SSF48557">
    <property type="entry name" value="L-aspartase-like"/>
    <property type="match status" value="1"/>
</dbReference>
<dbReference type="EMBL" id="FQUX01000004">
    <property type="protein sequence ID" value="SHF43538.1"/>
    <property type="molecule type" value="Genomic_DNA"/>
</dbReference>
<protein>
    <submittedName>
        <fullName evidence="2">Histidine ammonia-lyase</fullName>
    </submittedName>
</protein>
<dbReference type="Proteomes" id="UP000184406">
    <property type="component" value="Unassembled WGS sequence"/>
</dbReference>
<dbReference type="CDD" id="cd00332">
    <property type="entry name" value="PAL-HAL"/>
    <property type="match status" value="1"/>
</dbReference>
<dbReference type="InterPro" id="IPR008948">
    <property type="entry name" value="L-Aspartase-like"/>
</dbReference>
<dbReference type="InterPro" id="IPR024083">
    <property type="entry name" value="Fumarase/histidase_N"/>
</dbReference>
<dbReference type="OrthoDB" id="9806955at2"/>
<proteinExistence type="predicted"/>
<keyword evidence="1 2" id="KW-0456">Lyase</keyword>
<reference evidence="3" key="1">
    <citation type="submission" date="2016-11" db="EMBL/GenBank/DDBJ databases">
        <authorList>
            <person name="Varghese N."/>
            <person name="Submissions S."/>
        </authorList>
    </citation>
    <scope>NUCLEOTIDE SEQUENCE [LARGE SCALE GENOMIC DNA]</scope>
    <source>
        <strain evidence="3">DSM 17539</strain>
    </source>
</reference>
<name>A0A1M5BM14_9FLAO</name>
<dbReference type="Gene3D" id="1.20.200.10">
    <property type="entry name" value="Fumarase/aspartase (Central domain)"/>
    <property type="match status" value="1"/>
</dbReference>